<keyword evidence="2" id="KW-1185">Reference proteome</keyword>
<dbReference type="RefSeq" id="WP_144328034.1">
    <property type="nucleotide sequence ID" value="NZ_VJON01000012.1"/>
</dbReference>
<reference evidence="1 2" key="1">
    <citation type="submission" date="2019-07" db="EMBL/GenBank/DDBJ databases">
        <title>Tepidimonas charontis SPSP-6 draft genome.</title>
        <authorList>
            <person name="Da Costa M.S."/>
            <person name="Froufe H.J.C."/>
            <person name="Egas C."/>
            <person name="Albuquerque L."/>
        </authorList>
    </citation>
    <scope>NUCLEOTIDE SEQUENCE [LARGE SCALE GENOMIC DNA]</scope>
    <source>
        <strain evidence="1 2">SPSP-6</strain>
    </source>
</reference>
<evidence type="ECO:0000313" key="1">
    <source>
        <dbReference type="EMBL" id="TSE34997.1"/>
    </source>
</evidence>
<dbReference type="OrthoDB" id="8687690at2"/>
<sequence length="94" mass="10380">MAWTQEVTATDAEWRAMLRAALQPYPCRWGAAQHCEVALGDGTVHLAWSALPQRVMASLRLPRLRVTACAKGVAGADWIDFQRRLALYTQRGGG</sequence>
<dbReference type="EMBL" id="VJON01000012">
    <property type="protein sequence ID" value="TSE34997.1"/>
    <property type="molecule type" value="Genomic_DNA"/>
</dbReference>
<accession>A0A554XGN2</accession>
<proteinExistence type="predicted"/>
<evidence type="ECO:0000313" key="2">
    <source>
        <dbReference type="Proteomes" id="UP000318294"/>
    </source>
</evidence>
<comment type="caution">
    <text evidence="1">The sequence shown here is derived from an EMBL/GenBank/DDBJ whole genome shotgun (WGS) entry which is preliminary data.</text>
</comment>
<name>A0A554XGN2_9BURK</name>
<dbReference type="Proteomes" id="UP000318294">
    <property type="component" value="Unassembled WGS sequence"/>
</dbReference>
<dbReference type="AlphaFoldDB" id="A0A554XGN2"/>
<organism evidence="1 2">
    <name type="scientific">Tepidimonas charontis</name>
    <dbReference type="NCBI Taxonomy" id="2267262"/>
    <lineage>
        <taxon>Bacteria</taxon>
        <taxon>Pseudomonadati</taxon>
        <taxon>Pseudomonadota</taxon>
        <taxon>Betaproteobacteria</taxon>
        <taxon>Burkholderiales</taxon>
        <taxon>Tepidimonas</taxon>
    </lineage>
</organism>
<protein>
    <submittedName>
        <fullName evidence="1">Uncharacterized protein</fullName>
    </submittedName>
</protein>
<gene>
    <name evidence="1" type="ORF">Tchar_01055</name>
</gene>